<comment type="subcellular location">
    <subcellularLocation>
        <location evidence="3 9">Nucleus</location>
    </subcellularLocation>
</comment>
<dbReference type="AlphaFoldDB" id="A0A2C5YM78"/>
<dbReference type="EMBL" id="NJEU01000777">
    <property type="protein sequence ID" value="PHH70615.1"/>
    <property type="molecule type" value="Genomic_DNA"/>
</dbReference>
<evidence type="ECO:0000256" key="5">
    <source>
        <dbReference type="ARBA" id="ARBA00023110"/>
    </source>
</evidence>
<dbReference type="GO" id="GO:0003723">
    <property type="term" value="F:RNA binding"/>
    <property type="evidence" value="ECO:0007669"/>
    <property type="project" value="UniProtKB-UniRule"/>
</dbReference>
<evidence type="ECO:0000256" key="10">
    <source>
        <dbReference type="SAM" id="MobiDB-lite"/>
    </source>
</evidence>
<dbReference type="SMART" id="SM00360">
    <property type="entry name" value="RRM"/>
    <property type="match status" value="1"/>
</dbReference>
<dbReference type="InterPro" id="IPR035542">
    <property type="entry name" value="CRIP"/>
</dbReference>
<dbReference type="Proteomes" id="UP000224854">
    <property type="component" value="Unassembled WGS sequence"/>
</dbReference>
<dbReference type="Gene3D" id="3.30.70.330">
    <property type="match status" value="1"/>
</dbReference>
<feature type="region of interest" description="Disordered" evidence="10">
    <location>
        <begin position="1"/>
        <end position="49"/>
    </location>
</feature>
<keyword evidence="6 9" id="KW-0413">Isomerase</keyword>
<dbReference type="GO" id="GO:0005634">
    <property type="term" value="C:nucleus"/>
    <property type="evidence" value="ECO:0007669"/>
    <property type="project" value="UniProtKB-SubCell"/>
</dbReference>
<keyword evidence="7 9" id="KW-0539">Nucleus</keyword>
<evidence type="ECO:0000313" key="13">
    <source>
        <dbReference type="Proteomes" id="UP000224854"/>
    </source>
</evidence>
<evidence type="ECO:0000256" key="6">
    <source>
        <dbReference type="ARBA" id="ARBA00023235"/>
    </source>
</evidence>
<name>A0A2C5YM78_9HYPO</name>
<dbReference type="Pfam" id="PF00076">
    <property type="entry name" value="RRM_1"/>
    <property type="match status" value="1"/>
</dbReference>
<evidence type="ECO:0000256" key="7">
    <source>
        <dbReference type="ARBA" id="ARBA00023242"/>
    </source>
</evidence>
<evidence type="ECO:0000256" key="1">
    <source>
        <dbReference type="ARBA" id="ARBA00000971"/>
    </source>
</evidence>
<dbReference type="InterPro" id="IPR035979">
    <property type="entry name" value="RBD_domain_sf"/>
</dbReference>
<organism evidence="12 13">
    <name type="scientific">Ophiocordyceps australis</name>
    <dbReference type="NCBI Taxonomy" id="1399860"/>
    <lineage>
        <taxon>Eukaryota</taxon>
        <taxon>Fungi</taxon>
        <taxon>Dikarya</taxon>
        <taxon>Ascomycota</taxon>
        <taxon>Pezizomycotina</taxon>
        <taxon>Sordariomycetes</taxon>
        <taxon>Hypocreomycetidae</taxon>
        <taxon>Hypocreales</taxon>
        <taxon>Ophiocordycipitaceae</taxon>
        <taxon>Ophiocordyceps</taxon>
    </lineage>
</organism>
<dbReference type="SUPFAM" id="SSF54928">
    <property type="entry name" value="RNA-binding domain, RBD"/>
    <property type="match status" value="1"/>
</dbReference>
<dbReference type="PROSITE" id="PS50102">
    <property type="entry name" value="RRM"/>
    <property type="match status" value="1"/>
</dbReference>
<comment type="function">
    <text evidence="2 9">PPIases accelerate the folding of proteins. It catalyzes the cis-trans isomerization of proline imidic peptide bonds in oligopeptides.</text>
</comment>
<accession>A0A2C5YM78</accession>
<evidence type="ECO:0000259" key="11">
    <source>
        <dbReference type="PROSITE" id="PS50102"/>
    </source>
</evidence>
<dbReference type="CDD" id="cd12235">
    <property type="entry name" value="RRM_PPIL4"/>
    <property type="match status" value="1"/>
</dbReference>
<dbReference type="EC" id="5.2.1.8" evidence="9"/>
<evidence type="ECO:0000313" key="12">
    <source>
        <dbReference type="EMBL" id="PHH70615.1"/>
    </source>
</evidence>
<protein>
    <recommendedName>
        <fullName evidence="9">Peptidyl-prolyl cis-trans isomerase</fullName>
        <shortName evidence="9">PPIase</shortName>
        <ecNumber evidence="9">5.2.1.8</ecNumber>
    </recommendedName>
</protein>
<keyword evidence="8 9" id="KW-0694">RNA-binding</keyword>
<evidence type="ECO:0000256" key="4">
    <source>
        <dbReference type="ARBA" id="ARBA00010739"/>
    </source>
</evidence>
<feature type="compositionally biased region" description="Basic and acidic residues" evidence="10">
    <location>
        <begin position="198"/>
        <end position="237"/>
    </location>
</feature>
<dbReference type="OrthoDB" id="2083at2759"/>
<dbReference type="PANTHER" id="PTHR45843">
    <property type="entry name" value="PEPTIDYL-PROLYL CIS-TRANS ISOMERASE-LIKE 4"/>
    <property type="match status" value="1"/>
</dbReference>
<gene>
    <name evidence="12" type="ORF">CDD82_7017</name>
</gene>
<evidence type="ECO:0000256" key="2">
    <source>
        <dbReference type="ARBA" id="ARBA00002388"/>
    </source>
</evidence>
<proteinExistence type="inferred from homology"/>
<feature type="region of interest" description="Disordered" evidence="10">
    <location>
        <begin position="198"/>
        <end position="320"/>
    </location>
</feature>
<keyword evidence="13" id="KW-1185">Reference proteome</keyword>
<dbReference type="InterPro" id="IPR000504">
    <property type="entry name" value="RRM_dom"/>
</dbReference>
<comment type="similarity">
    <text evidence="4 9">Belongs to the cyclophilin-type PPIase family. PPIL4 subfamily.</text>
</comment>
<sequence length="320" mass="36825">MASLGPSEAASSGAALDKSDKSQSINEPEPQADNGMDEESSCQAKGPCQEDLDKQLRERKAAIQAVQLELMGDLPYAEVEPPENVLFVCKLNPVTQDEDLNLIFSRFGKIQSCEIIRDAKTKDSLQYAFIEFKEKAACEAAYFKMQDVLIDDRRIHVDFSQSVKKLSDAWRKAANKQRRANASRGGWGGVEELEKKRQYRAHMDKREGEGYDMVHGEDKARGRDQGVPEDAPREARSLRRRRRDSDDAGYARNRSRSPQRRERTTDRYSSSRRDGHGRRRETDLDMRSRDQQHYKRDGNQRGDAGRYHDRHSDSYHRSRR</sequence>
<dbReference type="InterPro" id="IPR012677">
    <property type="entry name" value="Nucleotide-bd_a/b_plait_sf"/>
</dbReference>
<dbReference type="GO" id="GO:0003755">
    <property type="term" value="F:peptidyl-prolyl cis-trans isomerase activity"/>
    <property type="evidence" value="ECO:0007669"/>
    <property type="project" value="UniProtKB-UniRule"/>
</dbReference>
<evidence type="ECO:0000256" key="8">
    <source>
        <dbReference type="PROSITE-ProRule" id="PRU00176"/>
    </source>
</evidence>
<keyword evidence="5 9" id="KW-0697">Rotamase</keyword>
<dbReference type="PANTHER" id="PTHR45843:SF1">
    <property type="entry name" value="PEPTIDYL-PROLYL CIS-TRANS ISOMERASE-LIKE 4"/>
    <property type="match status" value="1"/>
</dbReference>
<evidence type="ECO:0000256" key="9">
    <source>
        <dbReference type="RuleBase" id="RU365081"/>
    </source>
</evidence>
<reference evidence="12 13" key="1">
    <citation type="submission" date="2017-06" db="EMBL/GenBank/DDBJ databases">
        <title>Ant-infecting Ophiocordyceps genomes reveal a high diversity of potential behavioral manipulation genes and a possible major role for enterotoxins.</title>
        <authorList>
            <person name="De Bekker C."/>
            <person name="Evans H.C."/>
            <person name="Brachmann A."/>
            <person name="Hughes D.P."/>
        </authorList>
    </citation>
    <scope>NUCLEOTIDE SEQUENCE [LARGE SCALE GENOMIC DNA]</scope>
    <source>
        <strain evidence="12 13">1348a</strain>
    </source>
</reference>
<feature type="compositionally biased region" description="Basic and acidic residues" evidence="10">
    <location>
        <begin position="259"/>
        <end position="320"/>
    </location>
</feature>
<comment type="caution">
    <text evidence="12">The sequence shown here is derived from an EMBL/GenBank/DDBJ whole genome shotgun (WGS) entry which is preliminary data.</text>
</comment>
<feature type="domain" description="RRM" evidence="11">
    <location>
        <begin position="84"/>
        <end position="162"/>
    </location>
</feature>
<comment type="catalytic activity">
    <reaction evidence="1 9">
        <text>[protein]-peptidylproline (omega=180) = [protein]-peptidylproline (omega=0)</text>
        <dbReference type="Rhea" id="RHEA:16237"/>
        <dbReference type="Rhea" id="RHEA-COMP:10747"/>
        <dbReference type="Rhea" id="RHEA-COMP:10748"/>
        <dbReference type="ChEBI" id="CHEBI:83833"/>
        <dbReference type="ChEBI" id="CHEBI:83834"/>
        <dbReference type="EC" id="5.2.1.8"/>
    </reaction>
</comment>
<evidence type="ECO:0000256" key="3">
    <source>
        <dbReference type="ARBA" id="ARBA00004123"/>
    </source>
</evidence>